<evidence type="ECO:0000313" key="2">
    <source>
        <dbReference type="EMBL" id="KAK5637627.1"/>
    </source>
</evidence>
<dbReference type="InterPro" id="IPR011009">
    <property type="entry name" value="Kinase-like_dom_sf"/>
</dbReference>
<evidence type="ECO:0000259" key="1">
    <source>
        <dbReference type="PROSITE" id="PS50011"/>
    </source>
</evidence>
<sequence length="93" mass="10190">MYMLSVKTICGTYVYLAPEVYKAASIGKKRSSLSTPLYTALVDVWSLGVVIARLLCGLPELEKDQVMGVDKCESLSLQGRQKIVSTTPNIAFM</sequence>
<proteinExistence type="predicted"/>
<accession>A0AAN7ZBD8</accession>
<dbReference type="Gene3D" id="1.10.510.10">
    <property type="entry name" value="Transferase(Phosphotransferase) domain 1"/>
    <property type="match status" value="1"/>
</dbReference>
<dbReference type="GO" id="GO:0005524">
    <property type="term" value="F:ATP binding"/>
    <property type="evidence" value="ECO:0007669"/>
    <property type="project" value="InterPro"/>
</dbReference>
<comment type="caution">
    <text evidence="2">The sequence shown here is derived from an EMBL/GenBank/DDBJ whole genome shotgun (WGS) entry which is preliminary data.</text>
</comment>
<reference evidence="2 3" key="1">
    <citation type="submission" date="2023-10" db="EMBL/GenBank/DDBJ databases">
        <title>Draft genome sequence of Xylaria bambusicola isolate GMP-LS, the root and basal stem rot pathogen of sugarcane in Indonesia.</title>
        <authorList>
            <person name="Selvaraj P."/>
            <person name="Muralishankar V."/>
            <person name="Muruganantham S."/>
            <person name="Sp S."/>
            <person name="Haryani S."/>
            <person name="Lau K.J.X."/>
            <person name="Naqvi N.I."/>
        </authorList>
    </citation>
    <scope>NUCLEOTIDE SEQUENCE [LARGE SCALE GENOMIC DNA]</scope>
    <source>
        <strain evidence="2">GMP-LS</strain>
    </source>
</reference>
<dbReference type="GO" id="GO:0004672">
    <property type="term" value="F:protein kinase activity"/>
    <property type="evidence" value="ECO:0007669"/>
    <property type="project" value="InterPro"/>
</dbReference>
<dbReference type="AlphaFoldDB" id="A0AAN7ZBD8"/>
<dbReference type="Proteomes" id="UP001305414">
    <property type="component" value="Unassembled WGS sequence"/>
</dbReference>
<feature type="domain" description="Protein kinase" evidence="1">
    <location>
        <begin position="1"/>
        <end position="93"/>
    </location>
</feature>
<evidence type="ECO:0000313" key="3">
    <source>
        <dbReference type="Proteomes" id="UP001305414"/>
    </source>
</evidence>
<dbReference type="Pfam" id="PF00069">
    <property type="entry name" value="Pkinase"/>
    <property type="match status" value="1"/>
</dbReference>
<name>A0AAN7ZBD8_9PEZI</name>
<dbReference type="SUPFAM" id="SSF56112">
    <property type="entry name" value="Protein kinase-like (PK-like)"/>
    <property type="match status" value="1"/>
</dbReference>
<gene>
    <name evidence="2" type="ORF">RRF57_013342</name>
</gene>
<dbReference type="PROSITE" id="PS50011">
    <property type="entry name" value="PROTEIN_KINASE_DOM"/>
    <property type="match status" value="1"/>
</dbReference>
<organism evidence="2 3">
    <name type="scientific">Xylaria bambusicola</name>
    <dbReference type="NCBI Taxonomy" id="326684"/>
    <lineage>
        <taxon>Eukaryota</taxon>
        <taxon>Fungi</taxon>
        <taxon>Dikarya</taxon>
        <taxon>Ascomycota</taxon>
        <taxon>Pezizomycotina</taxon>
        <taxon>Sordariomycetes</taxon>
        <taxon>Xylariomycetidae</taxon>
        <taxon>Xylariales</taxon>
        <taxon>Xylariaceae</taxon>
        <taxon>Xylaria</taxon>
    </lineage>
</organism>
<dbReference type="EMBL" id="JAWHQM010000182">
    <property type="protein sequence ID" value="KAK5637627.1"/>
    <property type="molecule type" value="Genomic_DNA"/>
</dbReference>
<keyword evidence="3" id="KW-1185">Reference proteome</keyword>
<protein>
    <recommendedName>
        <fullName evidence="1">Protein kinase domain-containing protein</fullName>
    </recommendedName>
</protein>
<dbReference type="InterPro" id="IPR000719">
    <property type="entry name" value="Prot_kinase_dom"/>
</dbReference>